<comment type="caution">
    <text evidence="1">The sequence shown here is derived from an EMBL/GenBank/DDBJ whole genome shotgun (WGS) entry which is preliminary data.</text>
</comment>
<keyword evidence="2" id="KW-1185">Reference proteome</keyword>
<sequence>MKKFLLLLSVFTMVFTSCDPLEDINAEVDAKANPIVGDVIFTMSDEDYEAIDVTFGNFSSDADAKEMIPKLLKSKYPVWGNKSSATVTFKLYNKKMMKKV</sequence>
<dbReference type="RefSeq" id="WP_104810637.1">
    <property type="nucleotide sequence ID" value="NZ_MQUA01000013.1"/>
</dbReference>
<organism evidence="1 2">
    <name type="scientific">Polaribacter filamentus</name>
    <dbReference type="NCBI Taxonomy" id="53483"/>
    <lineage>
        <taxon>Bacteria</taxon>
        <taxon>Pseudomonadati</taxon>
        <taxon>Bacteroidota</taxon>
        <taxon>Flavobacteriia</taxon>
        <taxon>Flavobacteriales</taxon>
        <taxon>Flavobacteriaceae</taxon>
    </lineage>
</organism>
<evidence type="ECO:0000313" key="1">
    <source>
        <dbReference type="EMBL" id="PQB08440.1"/>
    </source>
</evidence>
<proteinExistence type="predicted"/>
<gene>
    <name evidence="1" type="ORF">BST83_15895</name>
</gene>
<protein>
    <submittedName>
        <fullName evidence="1">Uncharacterized protein</fullName>
    </submittedName>
</protein>
<dbReference type="PROSITE" id="PS51257">
    <property type="entry name" value="PROKAR_LIPOPROTEIN"/>
    <property type="match status" value="1"/>
</dbReference>
<accession>A0A2S7L0N2</accession>
<dbReference type="AlphaFoldDB" id="A0A2S7L0N2"/>
<dbReference type="OrthoDB" id="1013052at2"/>
<evidence type="ECO:0000313" key="2">
    <source>
        <dbReference type="Proteomes" id="UP000239522"/>
    </source>
</evidence>
<name>A0A2S7L0N2_9FLAO</name>
<dbReference type="EMBL" id="MQUA01000013">
    <property type="protein sequence ID" value="PQB08440.1"/>
    <property type="molecule type" value="Genomic_DNA"/>
</dbReference>
<reference evidence="1 2" key="1">
    <citation type="submission" date="2016-11" db="EMBL/GenBank/DDBJ databases">
        <title>Trade-off between light-utilization and light-protection in marine flavobacteria.</title>
        <authorList>
            <person name="Kumagai Y."/>
        </authorList>
    </citation>
    <scope>NUCLEOTIDE SEQUENCE [LARGE SCALE GENOMIC DNA]</scope>
    <source>
        <strain evidence="1 2">ATCC 700397</strain>
    </source>
</reference>
<dbReference type="Proteomes" id="UP000239522">
    <property type="component" value="Unassembled WGS sequence"/>
</dbReference>